<dbReference type="SUPFAM" id="SSF69118">
    <property type="entry name" value="AhpD-like"/>
    <property type="match status" value="1"/>
</dbReference>
<dbReference type="Pfam" id="PF02627">
    <property type="entry name" value="CMD"/>
    <property type="match status" value="1"/>
</dbReference>
<name>A0ABD5WKZ8_9EURY</name>
<dbReference type="AlphaFoldDB" id="A0ABD5WKZ8"/>
<comment type="caution">
    <text evidence="2">The sequence shown here is derived from an EMBL/GenBank/DDBJ whole genome shotgun (WGS) entry which is preliminary data.</text>
</comment>
<accession>A0ABD5WKZ8</accession>
<dbReference type="PANTHER" id="PTHR33930">
    <property type="entry name" value="ALKYL HYDROPEROXIDE REDUCTASE AHPD"/>
    <property type="match status" value="1"/>
</dbReference>
<reference evidence="2 3" key="1">
    <citation type="journal article" date="2019" name="Int. J. Syst. Evol. Microbiol.">
        <title>The Global Catalogue of Microorganisms (GCM) 10K type strain sequencing project: providing services to taxonomists for standard genome sequencing and annotation.</title>
        <authorList>
            <consortium name="The Broad Institute Genomics Platform"/>
            <consortium name="The Broad Institute Genome Sequencing Center for Infectious Disease"/>
            <person name="Wu L."/>
            <person name="Ma J."/>
        </authorList>
    </citation>
    <scope>NUCLEOTIDE SEQUENCE [LARGE SCALE GENOMIC DNA]</scope>
    <source>
        <strain evidence="2 3">DT72</strain>
    </source>
</reference>
<dbReference type="Gene3D" id="1.20.1290.10">
    <property type="entry name" value="AhpD-like"/>
    <property type="match status" value="1"/>
</dbReference>
<dbReference type="EMBL" id="JBHSZH010000005">
    <property type="protein sequence ID" value="MFC7080360.1"/>
    <property type="molecule type" value="Genomic_DNA"/>
</dbReference>
<dbReference type="InterPro" id="IPR029032">
    <property type="entry name" value="AhpD-like"/>
</dbReference>
<dbReference type="InterPro" id="IPR004675">
    <property type="entry name" value="AhpD_core"/>
</dbReference>
<dbReference type="Proteomes" id="UP001596407">
    <property type="component" value="Unassembled WGS sequence"/>
</dbReference>
<dbReference type="NCBIfam" id="TIGR00778">
    <property type="entry name" value="ahpD_dom"/>
    <property type="match status" value="1"/>
</dbReference>
<gene>
    <name evidence="2" type="ORF">ACFQJ6_09770</name>
</gene>
<proteinExistence type="predicted"/>
<sequence length="136" mass="15315">MATNTTYAEIQEEIEATLGTMPGFFEGIPDETLVAEWPTFKRYTLDESVIPAKYRELIGLAVASNIKCPYCVHFHRAAAKLHGATDEELEELVALSSMTSRWSAMIHAQEYDLDTFKAETERIGEHLQSQMESPTD</sequence>
<dbReference type="GeneID" id="79303016"/>
<evidence type="ECO:0000259" key="1">
    <source>
        <dbReference type="Pfam" id="PF02627"/>
    </source>
</evidence>
<dbReference type="PANTHER" id="PTHR33930:SF2">
    <property type="entry name" value="BLR3452 PROTEIN"/>
    <property type="match status" value="1"/>
</dbReference>
<organism evidence="2 3">
    <name type="scientific">Halorussus caseinilyticus</name>
    <dbReference type="NCBI Taxonomy" id="3034025"/>
    <lineage>
        <taxon>Archaea</taxon>
        <taxon>Methanobacteriati</taxon>
        <taxon>Methanobacteriota</taxon>
        <taxon>Stenosarchaea group</taxon>
        <taxon>Halobacteria</taxon>
        <taxon>Halobacteriales</taxon>
        <taxon>Haladaptataceae</taxon>
        <taxon>Halorussus</taxon>
    </lineage>
</organism>
<evidence type="ECO:0000313" key="2">
    <source>
        <dbReference type="EMBL" id="MFC7080360.1"/>
    </source>
</evidence>
<dbReference type="RefSeq" id="WP_276281794.1">
    <property type="nucleotide sequence ID" value="NZ_CP119809.1"/>
</dbReference>
<dbReference type="InterPro" id="IPR003779">
    <property type="entry name" value="CMD-like"/>
</dbReference>
<protein>
    <submittedName>
        <fullName evidence="2">Carboxymuconolactone decarboxylase family protein</fullName>
    </submittedName>
</protein>
<evidence type="ECO:0000313" key="3">
    <source>
        <dbReference type="Proteomes" id="UP001596407"/>
    </source>
</evidence>
<feature type="domain" description="Carboxymuconolactone decarboxylase-like" evidence="1">
    <location>
        <begin position="39"/>
        <end position="108"/>
    </location>
</feature>
<keyword evidence="3" id="KW-1185">Reference proteome</keyword>